<comment type="caution">
    <text evidence="2">The sequence shown here is derived from an EMBL/GenBank/DDBJ whole genome shotgun (WGS) entry which is preliminary data.</text>
</comment>
<name>A0A8S1U4C5_PAROT</name>
<reference evidence="2" key="1">
    <citation type="submission" date="2021-01" db="EMBL/GenBank/DDBJ databases">
        <authorList>
            <consortium name="Genoscope - CEA"/>
            <person name="William W."/>
        </authorList>
    </citation>
    <scope>NUCLEOTIDE SEQUENCE</scope>
</reference>
<feature type="region of interest" description="Disordered" evidence="1">
    <location>
        <begin position="1"/>
        <end position="27"/>
    </location>
</feature>
<evidence type="ECO:0000313" key="3">
    <source>
        <dbReference type="Proteomes" id="UP000683925"/>
    </source>
</evidence>
<organism evidence="2 3">
    <name type="scientific">Paramecium octaurelia</name>
    <dbReference type="NCBI Taxonomy" id="43137"/>
    <lineage>
        <taxon>Eukaryota</taxon>
        <taxon>Sar</taxon>
        <taxon>Alveolata</taxon>
        <taxon>Ciliophora</taxon>
        <taxon>Intramacronucleata</taxon>
        <taxon>Oligohymenophorea</taxon>
        <taxon>Peniculida</taxon>
        <taxon>Parameciidae</taxon>
        <taxon>Paramecium</taxon>
    </lineage>
</organism>
<sequence length="162" mass="19744">MQRKKEEQQRKIKEKLERLGRRREKNKEIKTERKVIEEGGIQNKKQLEEEEKLKLMREQLGIKVDDTGNKSNIVKKKTTRPIQLIIMILKSKREVIIKQNQVEDIESWEQIFEDGEAEQFKQEIDEEKQQIEDQKRQQEQQYYQSFSSTTTKRNFRFIQTCR</sequence>
<feature type="compositionally biased region" description="Basic and acidic residues" evidence="1">
    <location>
        <begin position="125"/>
        <end position="138"/>
    </location>
</feature>
<dbReference type="Proteomes" id="UP000683925">
    <property type="component" value="Unassembled WGS sequence"/>
</dbReference>
<evidence type="ECO:0000256" key="1">
    <source>
        <dbReference type="SAM" id="MobiDB-lite"/>
    </source>
</evidence>
<proteinExistence type="predicted"/>
<dbReference type="EMBL" id="CAJJDP010000036">
    <property type="protein sequence ID" value="CAD8159418.1"/>
    <property type="molecule type" value="Genomic_DNA"/>
</dbReference>
<dbReference type="AlphaFoldDB" id="A0A8S1U4C5"/>
<protein>
    <submittedName>
        <fullName evidence="2">Uncharacterized protein</fullName>
    </submittedName>
</protein>
<accession>A0A8S1U4C5</accession>
<feature type="region of interest" description="Disordered" evidence="1">
    <location>
        <begin position="125"/>
        <end position="145"/>
    </location>
</feature>
<gene>
    <name evidence="2" type="ORF">POCTA_138.1.T0360372</name>
</gene>
<keyword evidence="3" id="KW-1185">Reference proteome</keyword>
<evidence type="ECO:0000313" key="2">
    <source>
        <dbReference type="EMBL" id="CAD8159418.1"/>
    </source>
</evidence>